<gene>
    <name evidence="2" type="ORF">EII40_00725</name>
</gene>
<dbReference type="OrthoDB" id="9808630at2"/>
<evidence type="ECO:0000259" key="1">
    <source>
        <dbReference type="Pfam" id="PF13084"/>
    </source>
</evidence>
<name>A0A3P1XYI4_TANFO</name>
<dbReference type="Proteomes" id="UP000278609">
    <property type="component" value="Unassembled WGS sequence"/>
</dbReference>
<evidence type="ECO:0000313" key="3">
    <source>
        <dbReference type="Proteomes" id="UP000278609"/>
    </source>
</evidence>
<organism evidence="2 3">
    <name type="scientific">Tannerella forsythia</name>
    <name type="common">Bacteroides forsythus</name>
    <dbReference type="NCBI Taxonomy" id="28112"/>
    <lineage>
        <taxon>Bacteria</taxon>
        <taxon>Pseudomonadati</taxon>
        <taxon>Bacteroidota</taxon>
        <taxon>Bacteroidia</taxon>
        <taxon>Bacteroidales</taxon>
        <taxon>Tannerellaceae</taxon>
        <taxon>Tannerella</taxon>
    </lineage>
</organism>
<dbReference type="Pfam" id="PF13084">
    <property type="entry name" value="DUF3943"/>
    <property type="match status" value="1"/>
</dbReference>
<dbReference type="InterPro" id="IPR025079">
    <property type="entry name" value="DUF3943"/>
</dbReference>
<reference evidence="2 3" key="1">
    <citation type="submission" date="2018-11" db="EMBL/GenBank/DDBJ databases">
        <title>Genomes From Bacteria Associated with the Canine Oral Cavity: a Test Case for Automated Genome-Based Taxonomic Assignment.</title>
        <authorList>
            <person name="Coil D.A."/>
            <person name="Jospin G."/>
            <person name="Darling A.E."/>
            <person name="Wallis C."/>
            <person name="Davis I.J."/>
            <person name="Harris S."/>
            <person name="Eisen J.A."/>
            <person name="Holcombe L.J."/>
            <person name="O'Flynn C."/>
        </authorList>
    </citation>
    <scope>NUCLEOTIDE SEQUENCE [LARGE SCALE GENOMIC DNA]</scope>
    <source>
        <strain evidence="2 3">OH2617_COT-023</strain>
    </source>
</reference>
<protein>
    <submittedName>
        <fullName evidence="2">DUF3943 domain-containing protein</fullName>
    </submittedName>
</protein>
<feature type="domain" description="DUF3943" evidence="1">
    <location>
        <begin position="90"/>
        <end position="194"/>
    </location>
</feature>
<dbReference type="RefSeq" id="WP_124750364.1">
    <property type="nucleotide sequence ID" value="NZ_RQYS01000002.1"/>
</dbReference>
<comment type="caution">
    <text evidence="2">The sequence shown here is derived from an EMBL/GenBank/DDBJ whole genome shotgun (WGS) entry which is preliminary data.</text>
</comment>
<evidence type="ECO:0000313" key="2">
    <source>
        <dbReference type="EMBL" id="RRD63038.1"/>
    </source>
</evidence>
<proteinExistence type="predicted"/>
<dbReference type="AlphaFoldDB" id="A0A3P1XYI4"/>
<dbReference type="EMBL" id="RQYS01000002">
    <property type="protein sequence ID" value="RRD63038.1"/>
    <property type="molecule type" value="Genomic_DNA"/>
</dbReference>
<accession>A0A3P1XYI4</accession>
<sequence>MKRLLLILLTTCLCFTGPQVKAIEISTDSLPASEISAPDTIPLVRRRPVLAAGEVFGLNMLVWGFNHFIMNEDFARINARSIKTNLSTLPVWDTDQFSTNLIAHPYHGSLYFNSARSNGMGFWESVPFTFGGSLMWEYFMENELPSVNDLFCTTLGGIELGEITFRLSDLILDNRLSGFPRVVSEVVGGLASPMRAFNRLLSGEAWRIRPYRGNLFTPVDVDLSLYTGMRFLSEEERSRYGELSMNLGLLLAYGELFDDDYYSPYEYFRFHASFDLFSHQPILTQVNAIAAVWGKQVWRSGPRSLSAGVFQHFDYYNSQIKARDGRLVAPYRIAEAATLGGGLIYQKKALPDHYFDLRHEFYLNGIALGASLTDYFFVDNRDYNLGSGYSVKTYTGLTFKKRIELMINMEHYHIYTWKGYDPELDLSTVNVRDVNVQGDAGHARLGVFSLKLSYYSSQKWNVSLSNSYYARRTHYKYCEDVEFATSDALLTVGYTF</sequence>